<dbReference type="Proteomes" id="UP000308600">
    <property type="component" value="Unassembled WGS sequence"/>
</dbReference>
<accession>A0ACD3ATQ7</accession>
<protein>
    <submittedName>
        <fullName evidence="1">Uncharacterized protein</fullName>
    </submittedName>
</protein>
<name>A0ACD3ATQ7_9AGAR</name>
<gene>
    <name evidence="1" type="ORF">BDN72DRAFT_641312</name>
</gene>
<dbReference type="EMBL" id="ML208339">
    <property type="protein sequence ID" value="TFK69024.1"/>
    <property type="molecule type" value="Genomic_DNA"/>
</dbReference>
<reference evidence="1 2" key="1">
    <citation type="journal article" date="2019" name="Nat. Ecol. Evol.">
        <title>Megaphylogeny resolves global patterns of mushroom evolution.</title>
        <authorList>
            <person name="Varga T."/>
            <person name="Krizsan K."/>
            <person name="Foldi C."/>
            <person name="Dima B."/>
            <person name="Sanchez-Garcia M."/>
            <person name="Sanchez-Ramirez S."/>
            <person name="Szollosi G.J."/>
            <person name="Szarkandi J.G."/>
            <person name="Papp V."/>
            <person name="Albert L."/>
            <person name="Andreopoulos W."/>
            <person name="Angelini C."/>
            <person name="Antonin V."/>
            <person name="Barry K.W."/>
            <person name="Bougher N.L."/>
            <person name="Buchanan P."/>
            <person name="Buyck B."/>
            <person name="Bense V."/>
            <person name="Catcheside P."/>
            <person name="Chovatia M."/>
            <person name="Cooper J."/>
            <person name="Damon W."/>
            <person name="Desjardin D."/>
            <person name="Finy P."/>
            <person name="Geml J."/>
            <person name="Haridas S."/>
            <person name="Hughes K."/>
            <person name="Justo A."/>
            <person name="Karasinski D."/>
            <person name="Kautmanova I."/>
            <person name="Kiss B."/>
            <person name="Kocsube S."/>
            <person name="Kotiranta H."/>
            <person name="LaButti K.M."/>
            <person name="Lechner B.E."/>
            <person name="Liimatainen K."/>
            <person name="Lipzen A."/>
            <person name="Lukacs Z."/>
            <person name="Mihaltcheva S."/>
            <person name="Morgado L.N."/>
            <person name="Niskanen T."/>
            <person name="Noordeloos M.E."/>
            <person name="Ohm R.A."/>
            <person name="Ortiz-Santana B."/>
            <person name="Ovrebo C."/>
            <person name="Racz N."/>
            <person name="Riley R."/>
            <person name="Savchenko A."/>
            <person name="Shiryaev A."/>
            <person name="Soop K."/>
            <person name="Spirin V."/>
            <person name="Szebenyi C."/>
            <person name="Tomsovsky M."/>
            <person name="Tulloss R.E."/>
            <person name="Uehling J."/>
            <person name="Grigoriev I.V."/>
            <person name="Vagvolgyi C."/>
            <person name="Papp T."/>
            <person name="Martin F.M."/>
            <person name="Miettinen O."/>
            <person name="Hibbett D.S."/>
            <person name="Nagy L.G."/>
        </authorList>
    </citation>
    <scope>NUCLEOTIDE SEQUENCE [LARGE SCALE GENOMIC DNA]</scope>
    <source>
        <strain evidence="1 2">NL-1719</strain>
    </source>
</reference>
<sequence length="195" mass="21192">MIPVTSALRVYAYGARVMLGSFSEKKLQILDWQGWFAKKQKQKQRKGEEGGERSNPDAFKLESLTAKQGKSSVQTAGSSSKTPSTGTSQTKTKRSNPASSSLPSTSTSTSTSASNLSKLLARPSSSRYKFVHPWVDSSGVLVTTEPPAPVQEIYTGEDGTCFVFMKEDLVGVQLKVKPTSLSAERIKVFKMNPSF</sequence>
<proteinExistence type="predicted"/>
<keyword evidence="2" id="KW-1185">Reference proteome</keyword>
<organism evidence="1 2">
    <name type="scientific">Pluteus cervinus</name>
    <dbReference type="NCBI Taxonomy" id="181527"/>
    <lineage>
        <taxon>Eukaryota</taxon>
        <taxon>Fungi</taxon>
        <taxon>Dikarya</taxon>
        <taxon>Basidiomycota</taxon>
        <taxon>Agaricomycotina</taxon>
        <taxon>Agaricomycetes</taxon>
        <taxon>Agaricomycetidae</taxon>
        <taxon>Agaricales</taxon>
        <taxon>Pluteineae</taxon>
        <taxon>Pluteaceae</taxon>
        <taxon>Pluteus</taxon>
    </lineage>
</organism>
<evidence type="ECO:0000313" key="1">
    <source>
        <dbReference type="EMBL" id="TFK69024.1"/>
    </source>
</evidence>
<evidence type="ECO:0000313" key="2">
    <source>
        <dbReference type="Proteomes" id="UP000308600"/>
    </source>
</evidence>